<protein>
    <submittedName>
        <fullName evidence="3">Uncharacterized protein</fullName>
    </submittedName>
</protein>
<name>A0ABD0JHZ9_9CAEN</name>
<dbReference type="InterPro" id="IPR027417">
    <property type="entry name" value="P-loop_NTPase"/>
</dbReference>
<dbReference type="Proteomes" id="UP001519460">
    <property type="component" value="Unassembled WGS sequence"/>
</dbReference>
<dbReference type="SUPFAM" id="SSF52540">
    <property type="entry name" value="P-loop containing nucleoside triphosphate hydrolases"/>
    <property type="match status" value="1"/>
</dbReference>
<dbReference type="PROSITE" id="PS51419">
    <property type="entry name" value="RAB"/>
    <property type="match status" value="1"/>
</dbReference>
<dbReference type="PRINTS" id="PR00449">
    <property type="entry name" value="RASTRNSFRMNG"/>
</dbReference>
<dbReference type="InterPro" id="IPR001806">
    <property type="entry name" value="Small_GTPase"/>
</dbReference>
<evidence type="ECO:0000256" key="2">
    <source>
        <dbReference type="ARBA" id="ARBA00023134"/>
    </source>
</evidence>
<organism evidence="3 4">
    <name type="scientific">Batillaria attramentaria</name>
    <dbReference type="NCBI Taxonomy" id="370345"/>
    <lineage>
        <taxon>Eukaryota</taxon>
        <taxon>Metazoa</taxon>
        <taxon>Spiralia</taxon>
        <taxon>Lophotrochozoa</taxon>
        <taxon>Mollusca</taxon>
        <taxon>Gastropoda</taxon>
        <taxon>Caenogastropoda</taxon>
        <taxon>Sorbeoconcha</taxon>
        <taxon>Cerithioidea</taxon>
        <taxon>Batillariidae</taxon>
        <taxon>Batillaria</taxon>
    </lineage>
</organism>
<dbReference type="SMART" id="SM00173">
    <property type="entry name" value="RAS"/>
    <property type="match status" value="1"/>
</dbReference>
<keyword evidence="2" id="KW-0342">GTP-binding</keyword>
<dbReference type="NCBIfam" id="TIGR00231">
    <property type="entry name" value="small_GTP"/>
    <property type="match status" value="1"/>
</dbReference>
<accession>A0ABD0JHZ9</accession>
<keyword evidence="4" id="KW-1185">Reference proteome</keyword>
<dbReference type="EMBL" id="JACVVK020000450">
    <property type="protein sequence ID" value="KAK7474032.1"/>
    <property type="molecule type" value="Genomic_DNA"/>
</dbReference>
<dbReference type="InterPro" id="IPR005225">
    <property type="entry name" value="Small_GTP-bd"/>
</dbReference>
<evidence type="ECO:0000313" key="3">
    <source>
        <dbReference type="EMBL" id="KAK7474032.1"/>
    </source>
</evidence>
<dbReference type="SMART" id="SM00174">
    <property type="entry name" value="RHO"/>
    <property type="match status" value="1"/>
</dbReference>
<dbReference type="GO" id="GO:0005525">
    <property type="term" value="F:GTP binding"/>
    <property type="evidence" value="ECO:0007669"/>
    <property type="project" value="UniProtKB-KW"/>
</dbReference>
<dbReference type="Pfam" id="PF00071">
    <property type="entry name" value="Ras"/>
    <property type="match status" value="1"/>
</dbReference>
<dbReference type="FunFam" id="3.40.50.300:FF:001329">
    <property type="entry name" value="Small GTP-binding protein, putative"/>
    <property type="match status" value="1"/>
</dbReference>
<dbReference type="PANTHER" id="PTHR47977">
    <property type="entry name" value="RAS-RELATED PROTEIN RAB"/>
    <property type="match status" value="1"/>
</dbReference>
<dbReference type="PROSITE" id="PS51421">
    <property type="entry name" value="RAS"/>
    <property type="match status" value="1"/>
</dbReference>
<dbReference type="Gene3D" id="3.40.50.300">
    <property type="entry name" value="P-loop containing nucleotide triphosphate hydrolases"/>
    <property type="match status" value="1"/>
</dbReference>
<evidence type="ECO:0000313" key="4">
    <source>
        <dbReference type="Proteomes" id="UP001519460"/>
    </source>
</evidence>
<dbReference type="AlphaFoldDB" id="A0ABD0JHZ9"/>
<proteinExistence type="predicted"/>
<dbReference type="InterPro" id="IPR050227">
    <property type="entry name" value="Rab"/>
</dbReference>
<comment type="caution">
    <text evidence="3">The sequence shown here is derived from an EMBL/GenBank/DDBJ whole genome shotgun (WGS) entry which is preliminary data.</text>
</comment>
<sequence length="225" mass="24804">MGDRSVFDRVDSNPAAPTTNSHIPSFKVILVGEVGVGKTALFMRARDTRRHGPRENHACTIGVDSCVRTFATKKGSVTLTLWDTAGVERFRTLTRNYYRNTHAALLVFSLDDPTSLFYLPRWEKDVMESAPDAVKFLVGNKGDLDRMVTKVSMQNFAAAHGCQAAFLTSAQTGEGVEEALTALCEYLVTKHQHQGKMADSDRAWMLGSGLHVHNGDEHEKKTCCG</sequence>
<reference evidence="3 4" key="1">
    <citation type="journal article" date="2023" name="Sci. Data">
        <title>Genome assembly of the Korean intertidal mud-creeper Batillaria attramentaria.</title>
        <authorList>
            <person name="Patra A.K."/>
            <person name="Ho P.T."/>
            <person name="Jun S."/>
            <person name="Lee S.J."/>
            <person name="Kim Y."/>
            <person name="Won Y.J."/>
        </authorList>
    </citation>
    <scope>NUCLEOTIDE SEQUENCE [LARGE SCALE GENOMIC DNA]</scope>
    <source>
        <strain evidence="3">Wonlab-2016</strain>
    </source>
</reference>
<dbReference type="CDD" id="cd00154">
    <property type="entry name" value="Rab"/>
    <property type="match status" value="1"/>
</dbReference>
<dbReference type="SMART" id="SM00175">
    <property type="entry name" value="RAB"/>
    <property type="match status" value="1"/>
</dbReference>
<keyword evidence="1" id="KW-0547">Nucleotide-binding</keyword>
<gene>
    <name evidence="3" type="ORF">BaRGS_00034742</name>
</gene>
<evidence type="ECO:0000256" key="1">
    <source>
        <dbReference type="ARBA" id="ARBA00022741"/>
    </source>
</evidence>